<keyword evidence="5" id="KW-1185">Reference proteome</keyword>
<keyword evidence="1" id="KW-0732">Signal</keyword>
<dbReference type="EMBL" id="CM017639">
    <property type="protein sequence ID" value="TYJ40802.1"/>
    <property type="molecule type" value="Genomic_DNA"/>
</dbReference>
<sequence length="52" mass="5789">MGRIWVWRGWWECVMVLAEAWAMARYGGTRDGAGVRGVEEAEEGRAAEDFGG</sequence>
<accession>A0A5D2ZQ96</accession>
<name>A0A5D2ZQ96_GOSMU</name>
<organism evidence="4 5">
    <name type="scientific">Gossypium mustelinum</name>
    <name type="common">Cotton</name>
    <name type="synonym">Gossypium caicoense</name>
    <dbReference type="NCBI Taxonomy" id="34275"/>
    <lineage>
        <taxon>Eukaryota</taxon>
        <taxon>Viridiplantae</taxon>
        <taxon>Streptophyta</taxon>
        <taxon>Embryophyta</taxon>
        <taxon>Tracheophyta</taxon>
        <taxon>Spermatophyta</taxon>
        <taxon>Magnoliopsida</taxon>
        <taxon>eudicotyledons</taxon>
        <taxon>Gunneridae</taxon>
        <taxon>Pentapetalae</taxon>
        <taxon>rosids</taxon>
        <taxon>malvids</taxon>
        <taxon>Malvales</taxon>
        <taxon>Malvaceae</taxon>
        <taxon>Malvoideae</taxon>
        <taxon>Gossypium</taxon>
    </lineage>
</organism>
<gene>
    <name evidence="3" type="ORF">E1A91_A04G165800v1</name>
    <name evidence="4" type="ORF">E1A91_A04G165900v1</name>
    <name evidence="2" type="ORF">E1A91_D05G153100v1</name>
</gene>
<reference evidence="4 5" key="1">
    <citation type="submission" date="2019-07" db="EMBL/GenBank/DDBJ databases">
        <title>WGS assembly of Gossypium mustelinum.</title>
        <authorList>
            <person name="Chen Z.J."/>
            <person name="Sreedasyam A."/>
            <person name="Ando A."/>
            <person name="Song Q."/>
            <person name="De L."/>
            <person name="Hulse-Kemp A."/>
            <person name="Ding M."/>
            <person name="Ye W."/>
            <person name="Kirkbride R."/>
            <person name="Jenkins J."/>
            <person name="Plott C."/>
            <person name="Lovell J."/>
            <person name="Lin Y.-M."/>
            <person name="Vaughn R."/>
            <person name="Liu B."/>
            <person name="Li W."/>
            <person name="Simpson S."/>
            <person name="Scheffler B."/>
            <person name="Saski C."/>
            <person name="Grover C."/>
            <person name="Hu G."/>
            <person name="Conover J."/>
            <person name="Carlson J."/>
            <person name="Shu S."/>
            <person name="Boston L."/>
            <person name="Williams M."/>
            <person name="Peterson D."/>
            <person name="Mcgee K."/>
            <person name="Jones D."/>
            <person name="Wendel J."/>
            <person name="Stelly D."/>
            <person name="Grimwood J."/>
            <person name="Schmutz J."/>
        </authorList>
    </citation>
    <scope>NUCLEOTIDE SEQUENCE [LARGE SCALE GENOMIC DNA]</scope>
    <source>
        <strain evidence="4">1408120.09</strain>
    </source>
</reference>
<proteinExistence type="predicted"/>
<dbReference type="Proteomes" id="UP000323597">
    <property type="component" value="Chromosome D05"/>
</dbReference>
<evidence type="ECO:0000313" key="5">
    <source>
        <dbReference type="Proteomes" id="UP000323597"/>
    </source>
</evidence>
<dbReference type="EMBL" id="CM017653">
    <property type="protein sequence ID" value="TYI81427.1"/>
    <property type="molecule type" value="Genomic_DNA"/>
</dbReference>
<dbReference type="AlphaFoldDB" id="A0A5D2ZQ96"/>
<dbReference type="Proteomes" id="UP000323597">
    <property type="component" value="Chromosome A04"/>
</dbReference>
<evidence type="ECO:0000313" key="4">
    <source>
        <dbReference type="EMBL" id="TYJ40802.1"/>
    </source>
</evidence>
<feature type="signal peptide" evidence="1">
    <location>
        <begin position="1"/>
        <end position="20"/>
    </location>
</feature>
<feature type="chain" id="PRO_5033478066" evidence="1">
    <location>
        <begin position="21"/>
        <end position="52"/>
    </location>
</feature>
<evidence type="ECO:0000313" key="2">
    <source>
        <dbReference type="EMBL" id="TYI81427.1"/>
    </source>
</evidence>
<protein>
    <submittedName>
        <fullName evidence="4">Uncharacterized protein</fullName>
    </submittedName>
</protein>
<evidence type="ECO:0000256" key="1">
    <source>
        <dbReference type="SAM" id="SignalP"/>
    </source>
</evidence>
<evidence type="ECO:0000313" key="3">
    <source>
        <dbReference type="EMBL" id="TYJ40801.1"/>
    </source>
</evidence>
<dbReference type="EMBL" id="CM017639">
    <property type="protein sequence ID" value="TYJ40801.1"/>
    <property type="molecule type" value="Genomic_DNA"/>
</dbReference>